<evidence type="ECO:0000313" key="2">
    <source>
        <dbReference type="Proteomes" id="UP000789405"/>
    </source>
</evidence>
<name>A0A9N9IYN9_9GLOM</name>
<feature type="non-terminal residue" evidence="1">
    <location>
        <position position="1"/>
    </location>
</feature>
<protein>
    <submittedName>
        <fullName evidence="1">17359_t:CDS:1</fullName>
    </submittedName>
</protein>
<reference evidence="1" key="1">
    <citation type="submission" date="2021-06" db="EMBL/GenBank/DDBJ databases">
        <authorList>
            <person name="Kallberg Y."/>
            <person name="Tangrot J."/>
            <person name="Rosling A."/>
        </authorList>
    </citation>
    <scope>NUCLEOTIDE SEQUENCE</scope>
    <source>
        <strain evidence="1">MA453B</strain>
    </source>
</reference>
<comment type="caution">
    <text evidence="1">The sequence shown here is derived from an EMBL/GenBank/DDBJ whole genome shotgun (WGS) entry which is preliminary data.</text>
</comment>
<evidence type="ECO:0000313" key="1">
    <source>
        <dbReference type="EMBL" id="CAG8751850.1"/>
    </source>
</evidence>
<gene>
    <name evidence="1" type="ORF">DERYTH_LOCUS16979</name>
</gene>
<dbReference type="EMBL" id="CAJVPY010015449">
    <property type="protein sequence ID" value="CAG8751850.1"/>
    <property type="molecule type" value="Genomic_DNA"/>
</dbReference>
<keyword evidence="2" id="KW-1185">Reference proteome</keyword>
<organism evidence="1 2">
    <name type="scientific">Dentiscutata erythropus</name>
    <dbReference type="NCBI Taxonomy" id="1348616"/>
    <lineage>
        <taxon>Eukaryota</taxon>
        <taxon>Fungi</taxon>
        <taxon>Fungi incertae sedis</taxon>
        <taxon>Mucoromycota</taxon>
        <taxon>Glomeromycotina</taxon>
        <taxon>Glomeromycetes</taxon>
        <taxon>Diversisporales</taxon>
        <taxon>Gigasporaceae</taxon>
        <taxon>Dentiscutata</taxon>
    </lineage>
</organism>
<sequence>TPLIISKIEKKFLKPKKWIISEKKKSYPKGKGGFWKNSSGFSKGPMISLAKFH</sequence>
<accession>A0A9N9IYN9</accession>
<proteinExistence type="predicted"/>
<dbReference type="AlphaFoldDB" id="A0A9N9IYN9"/>
<dbReference type="Proteomes" id="UP000789405">
    <property type="component" value="Unassembled WGS sequence"/>
</dbReference>